<reference evidence="1 2" key="1">
    <citation type="submission" date="2021-01" db="EMBL/GenBank/DDBJ databases">
        <title>Chromosome-level genome assembly of a human fungal pathogen reveals clustering of transcriptionally co-regulated genes.</title>
        <authorList>
            <person name="Voorhies M."/>
            <person name="Cohen S."/>
            <person name="Shea T.P."/>
            <person name="Petrus S."/>
            <person name="Munoz J.F."/>
            <person name="Poplawski S."/>
            <person name="Goldman W.E."/>
            <person name="Michael T."/>
            <person name="Cuomo C.A."/>
            <person name="Sil A."/>
            <person name="Beyhan S."/>
        </authorList>
    </citation>
    <scope>NUCLEOTIDE SEQUENCE [LARGE SCALE GENOMIC DNA]</scope>
    <source>
        <strain evidence="1 2">G184AR</strain>
    </source>
</reference>
<sequence>MVLMWTGSILGAMARTISKYPIPKRNGKSTPTHACSPSCALPWDLIKQSQPQSPAYRGTCWPSLQRRSQASSNL</sequence>
<protein>
    <submittedName>
        <fullName evidence="1">Chitinase</fullName>
    </submittedName>
</protein>
<evidence type="ECO:0000313" key="1">
    <source>
        <dbReference type="EMBL" id="KAG5290947.1"/>
    </source>
</evidence>
<dbReference type="Proteomes" id="UP000670092">
    <property type="component" value="Unassembled WGS sequence"/>
</dbReference>
<gene>
    <name evidence="1" type="ORF">I7I52_08125</name>
</gene>
<comment type="caution">
    <text evidence="1">The sequence shown here is derived from an EMBL/GenBank/DDBJ whole genome shotgun (WGS) entry which is preliminary data.</text>
</comment>
<organism evidence="1 2">
    <name type="scientific">Ajellomyces capsulatus</name>
    <name type="common">Darling's disease fungus</name>
    <name type="synonym">Histoplasma capsulatum</name>
    <dbReference type="NCBI Taxonomy" id="5037"/>
    <lineage>
        <taxon>Eukaryota</taxon>
        <taxon>Fungi</taxon>
        <taxon>Dikarya</taxon>
        <taxon>Ascomycota</taxon>
        <taxon>Pezizomycotina</taxon>
        <taxon>Eurotiomycetes</taxon>
        <taxon>Eurotiomycetidae</taxon>
        <taxon>Onygenales</taxon>
        <taxon>Ajellomycetaceae</taxon>
        <taxon>Histoplasma</taxon>
    </lineage>
</organism>
<dbReference type="EMBL" id="JAEVHI010000005">
    <property type="protein sequence ID" value="KAG5290947.1"/>
    <property type="molecule type" value="Genomic_DNA"/>
</dbReference>
<dbReference type="VEuPathDB" id="FungiDB:I7I52_08125"/>
<evidence type="ECO:0000313" key="2">
    <source>
        <dbReference type="Proteomes" id="UP000670092"/>
    </source>
</evidence>
<accession>A0A8H7YGB3</accession>
<dbReference type="AlphaFoldDB" id="A0A8H7YGB3"/>
<proteinExistence type="predicted"/>
<name>A0A8H7YGB3_AJECA</name>